<dbReference type="EMBL" id="BLKX01000001">
    <property type="protein sequence ID" value="GFG78588.1"/>
    <property type="molecule type" value="Genomic_DNA"/>
</dbReference>
<evidence type="ECO:0000313" key="3">
    <source>
        <dbReference type="EMBL" id="GFG78588.1"/>
    </source>
</evidence>
<evidence type="ECO:0000259" key="1">
    <source>
        <dbReference type="Pfam" id="PF00501"/>
    </source>
</evidence>
<dbReference type="InterPro" id="IPR042099">
    <property type="entry name" value="ANL_N_sf"/>
</dbReference>
<dbReference type="Gene3D" id="3.30.300.30">
    <property type="match status" value="1"/>
</dbReference>
<organism evidence="3 4">
    <name type="scientific">Mycobacterium paragordonae</name>
    <dbReference type="NCBI Taxonomy" id="1389713"/>
    <lineage>
        <taxon>Bacteria</taxon>
        <taxon>Bacillati</taxon>
        <taxon>Actinomycetota</taxon>
        <taxon>Actinomycetes</taxon>
        <taxon>Mycobacteriales</taxon>
        <taxon>Mycobacteriaceae</taxon>
        <taxon>Mycobacterium</taxon>
    </lineage>
</organism>
<sequence length="565" mass="60865">MDTVVTSKLRTAPEVALEFNLAQIVSAVAAANPDRDAIVFGDRRFTFAQTVQRARRFARALHEWGFGAHRERAELAPHESGQSHLGLYLANCNEFLEAMIGAYQARVAPFNVNYRYVADELVYLIGNANADALVYQARFAPTLAQALERAPKPVRLIHVDDESGNAPLPGAVRYEELLASVSDEPLDVVPSPDDLYMLYTGGTTGMPKAVLWRQHDIFMNAMGGRTFGTGEPVRSLEEIVERSRPDGPGSMTAAPLMHGAAQWAAFINLCAGRPFVMAPTTTHLDPAEVWALASRERVVSLSIVGDAFGRPLLDELQSGSYDLSGLFVLVTGGAALSAPLKQRFVELLPHLTILDAGGSSESGAQMGQVSSAAQQVSGRFTPNPGAVVVSEDLTRILSPGDDEIGWLAQQGPIPLGYLGDAAKTARTFPVIDGIRHSVPGDRARWDADGQIELLGRDSVTINSGGEKIFAEEVEAAINEHPAVYDVVVTGRPSERWGNEVVALVQLADGAHAGADDIADEIIAEAARHIARYKLPKEVIFCAKLQRSPSGKADYRWAKEQATQAS</sequence>
<feature type="domain" description="AMP-binding enzyme C-terminal" evidence="2">
    <location>
        <begin position="472"/>
        <end position="551"/>
    </location>
</feature>
<reference evidence="3 4" key="1">
    <citation type="journal article" date="2019" name="Emerg. Microbes Infect.">
        <title>Comprehensive subspecies identification of 175 nontuberculous mycobacteria species based on 7547 genomic profiles.</title>
        <authorList>
            <person name="Matsumoto Y."/>
            <person name="Kinjo T."/>
            <person name="Motooka D."/>
            <person name="Nabeya D."/>
            <person name="Jung N."/>
            <person name="Uechi K."/>
            <person name="Horii T."/>
            <person name="Iida T."/>
            <person name="Fujita J."/>
            <person name="Nakamura S."/>
        </authorList>
    </citation>
    <scope>NUCLEOTIDE SEQUENCE [LARGE SCALE GENOMIC DNA]</scope>
    <source>
        <strain evidence="3 4">JCM 18565</strain>
    </source>
</reference>
<dbReference type="Gene3D" id="3.40.50.12780">
    <property type="entry name" value="N-terminal domain of ligase-like"/>
    <property type="match status" value="1"/>
</dbReference>
<proteinExistence type="predicted"/>
<dbReference type="Pfam" id="PF13193">
    <property type="entry name" value="AMP-binding_C"/>
    <property type="match status" value="1"/>
</dbReference>
<gene>
    <name evidence="3" type="ORF">MPRG_18640</name>
</gene>
<accession>A0ABQ1C3N7</accession>
<dbReference type="PROSITE" id="PS00455">
    <property type="entry name" value="AMP_BINDING"/>
    <property type="match status" value="1"/>
</dbReference>
<dbReference type="InterPro" id="IPR045851">
    <property type="entry name" value="AMP-bd_C_sf"/>
</dbReference>
<dbReference type="Pfam" id="PF00501">
    <property type="entry name" value="AMP-binding"/>
    <property type="match status" value="1"/>
</dbReference>
<dbReference type="InterPro" id="IPR025110">
    <property type="entry name" value="AMP-bd_C"/>
</dbReference>
<dbReference type="NCBIfam" id="NF005863">
    <property type="entry name" value="PRK07798.1"/>
    <property type="match status" value="1"/>
</dbReference>
<dbReference type="PANTHER" id="PTHR43767">
    <property type="entry name" value="LONG-CHAIN-FATTY-ACID--COA LIGASE"/>
    <property type="match status" value="1"/>
</dbReference>
<dbReference type="InterPro" id="IPR050237">
    <property type="entry name" value="ATP-dep_AMP-bd_enzyme"/>
</dbReference>
<dbReference type="InterPro" id="IPR000873">
    <property type="entry name" value="AMP-dep_synth/lig_dom"/>
</dbReference>
<evidence type="ECO:0000259" key="2">
    <source>
        <dbReference type="Pfam" id="PF13193"/>
    </source>
</evidence>
<dbReference type="RefSeq" id="WP_162951443.1">
    <property type="nucleotide sequence ID" value="NZ_BLKX01000001.1"/>
</dbReference>
<protein>
    <submittedName>
        <fullName evidence="3">Acyl-CoA synthetase</fullName>
    </submittedName>
</protein>
<evidence type="ECO:0000313" key="4">
    <source>
        <dbReference type="Proteomes" id="UP000465240"/>
    </source>
</evidence>
<dbReference type="PANTHER" id="PTHR43767:SF1">
    <property type="entry name" value="NONRIBOSOMAL PEPTIDE SYNTHASE PES1 (EUROFUNG)-RELATED"/>
    <property type="match status" value="1"/>
</dbReference>
<comment type="caution">
    <text evidence="3">The sequence shown here is derived from an EMBL/GenBank/DDBJ whole genome shotgun (WGS) entry which is preliminary data.</text>
</comment>
<dbReference type="SUPFAM" id="SSF56801">
    <property type="entry name" value="Acetyl-CoA synthetase-like"/>
    <property type="match status" value="1"/>
</dbReference>
<dbReference type="Proteomes" id="UP000465240">
    <property type="component" value="Unassembled WGS sequence"/>
</dbReference>
<dbReference type="InterPro" id="IPR020845">
    <property type="entry name" value="AMP-binding_CS"/>
</dbReference>
<keyword evidence="4" id="KW-1185">Reference proteome</keyword>
<feature type="domain" description="AMP-dependent synthetase/ligase" evidence="1">
    <location>
        <begin position="28"/>
        <end position="408"/>
    </location>
</feature>
<name>A0ABQ1C3N7_9MYCO</name>